<dbReference type="InterPro" id="IPR016163">
    <property type="entry name" value="Ald_DH_C"/>
</dbReference>
<dbReference type="AlphaFoldDB" id="A0A167B481"/>
<organism evidence="6 7">
    <name type="scientific">Colletotrichum incanum</name>
    <name type="common">Soybean anthracnose fungus</name>
    <dbReference type="NCBI Taxonomy" id="1573173"/>
    <lineage>
        <taxon>Eukaryota</taxon>
        <taxon>Fungi</taxon>
        <taxon>Dikarya</taxon>
        <taxon>Ascomycota</taxon>
        <taxon>Pezizomycotina</taxon>
        <taxon>Sordariomycetes</taxon>
        <taxon>Hypocreomycetidae</taxon>
        <taxon>Glomerellales</taxon>
        <taxon>Glomerellaceae</taxon>
        <taxon>Colletotrichum</taxon>
        <taxon>Colletotrichum spaethianum species complex</taxon>
    </lineage>
</organism>
<dbReference type="InterPro" id="IPR050740">
    <property type="entry name" value="Aldehyde_DH_Superfamily"/>
</dbReference>
<feature type="domain" description="Aldehyde dehydrogenase" evidence="5">
    <location>
        <begin position="47"/>
        <end position="133"/>
    </location>
</feature>
<dbReference type="SUPFAM" id="SSF53720">
    <property type="entry name" value="ALDH-like"/>
    <property type="match status" value="1"/>
</dbReference>
<dbReference type="InterPro" id="IPR015590">
    <property type="entry name" value="Aldehyde_DH_dom"/>
</dbReference>
<dbReference type="Gene3D" id="3.40.309.10">
    <property type="entry name" value="Aldehyde Dehydrogenase, Chain A, domain 2"/>
    <property type="match status" value="2"/>
</dbReference>
<dbReference type="PANTHER" id="PTHR43353:SF5">
    <property type="entry name" value="SUCCINATE-SEMIALDEHYDE DEHYDROGENASE, MITOCHONDRIAL"/>
    <property type="match status" value="1"/>
</dbReference>
<evidence type="ECO:0000313" key="7">
    <source>
        <dbReference type="Proteomes" id="UP000076584"/>
    </source>
</evidence>
<dbReference type="STRING" id="1573173.A0A167B481"/>
<dbReference type="Proteomes" id="UP000076584">
    <property type="component" value="Unassembled WGS sequence"/>
</dbReference>
<dbReference type="EC" id="1.2.1.24" evidence="1"/>
<keyword evidence="3" id="KW-0560">Oxidoreductase</keyword>
<keyword evidence="7" id="KW-1185">Reference proteome</keyword>
<dbReference type="GO" id="GO:0004777">
    <property type="term" value="F:succinate-semialdehyde dehydrogenase (NAD+) activity"/>
    <property type="evidence" value="ECO:0007669"/>
    <property type="project" value="UniProtKB-EC"/>
</dbReference>
<evidence type="ECO:0000256" key="4">
    <source>
        <dbReference type="ARBA" id="ARBA00030806"/>
    </source>
</evidence>
<evidence type="ECO:0000256" key="2">
    <source>
        <dbReference type="ARBA" id="ARBA00019842"/>
    </source>
</evidence>
<dbReference type="GO" id="GO:0009450">
    <property type="term" value="P:gamma-aminobutyric acid catabolic process"/>
    <property type="evidence" value="ECO:0007669"/>
    <property type="project" value="TreeGrafter"/>
</dbReference>
<feature type="domain" description="Aldehyde dehydrogenase" evidence="5">
    <location>
        <begin position="134"/>
        <end position="237"/>
    </location>
</feature>
<dbReference type="EMBL" id="LFIW01001807">
    <property type="protein sequence ID" value="KZL80867.1"/>
    <property type="molecule type" value="Genomic_DNA"/>
</dbReference>
<reference evidence="6 7" key="1">
    <citation type="submission" date="2015-06" db="EMBL/GenBank/DDBJ databases">
        <title>Survival trade-offs in plant roots during colonization by closely related pathogenic and mutualistic fungi.</title>
        <authorList>
            <person name="Hacquard S."/>
            <person name="Kracher B."/>
            <person name="Hiruma K."/>
            <person name="Weinman A."/>
            <person name="Muench P."/>
            <person name="Garrido Oter R."/>
            <person name="Ver Loren van Themaat E."/>
            <person name="Dallerey J.-F."/>
            <person name="Damm U."/>
            <person name="Henrissat B."/>
            <person name="Lespinet O."/>
            <person name="Thon M."/>
            <person name="Kemen E."/>
            <person name="McHardy A.C."/>
            <person name="Schulze-Lefert P."/>
            <person name="O'Connell R.J."/>
        </authorList>
    </citation>
    <scope>NUCLEOTIDE SEQUENCE [LARGE SCALE GENOMIC DNA]</scope>
    <source>
        <strain evidence="6 7">MAFF 238704</strain>
    </source>
</reference>
<gene>
    <name evidence="6" type="ORF">CI238_01830</name>
</gene>
<comment type="caution">
    <text evidence="6">The sequence shown here is derived from an EMBL/GenBank/DDBJ whole genome shotgun (WGS) entry which is preliminary data.</text>
</comment>
<dbReference type="PROSITE" id="PS00070">
    <property type="entry name" value="ALDEHYDE_DEHYDR_CYS"/>
    <property type="match status" value="1"/>
</dbReference>
<evidence type="ECO:0000259" key="5">
    <source>
        <dbReference type="Pfam" id="PF00171"/>
    </source>
</evidence>
<name>A0A167B481_COLIC</name>
<dbReference type="Pfam" id="PF00171">
    <property type="entry name" value="Aldedh"/>
    <property type="match status" value="2"/>
</dbReference>
<proteinExistence type="predicted"/>
<protein>
    <recommendedName>
        <fullName evidence="2">Succinate-semialdehyde dehydrogenase, mitochondrial</fullName>
        <ecNumber evidence="1">1.2.1.24</ecNumber>
    </recommendedName>
    <alternativeName>
        <fullName evidence="4">NAD(+)-dependent succinic semialdehyde dehydrogenase</fullName>
    </alternativeName>
</protein>
<dbReference type="PANTHER" id="PTHR43353">
    <property type="entry name" value="SUCCINATE-SEMIALDEHYDE DEHYDROGENASE, MITOCHONDRIAL"/>
    <property type="match status" value="1"/>
</dbReference>
<evidence type="ECO:0000256" key="1">
    <source>
        <dbReference type="ARBA" id="ARBA00013051"/>
    </source>
</evidence>
<dbReference type="InterPro" id="IPR016160">
    <property type="entry name" value="Ald_DH_CS_CYS"/>
</dbReference>
<dbReference type="InterPro" id="IPR016161">
    <property type="entry name" value="Ald_DH/histidinol_DH"/>
</dbReference>
<evidence type="ECO:0000313" key="6">
    <source>
        <dbReference type="EMBL" id="KZL80867.1"/>
    </source>
</evidence>
<sequence>MVEVFTTLQDKSLLVVCGLIAREWKNGQDGKTFPIYEPSSANVLHDMDLGGNAPFIVFDDADIDQPVEGTFICNFRCSGQTCVCANRLLVHEKVPDEFIEKLVQLVKLYKLGRGIDKGNTQGLFVNAAAVKKCGVTAEMEVAHDENFGPLAAIFSFKSEAEAVDLANTIEYGLAGYFFNKDISHIMRIARHFSYRMLGVNTGLISTAKPPSSSVKESGLGREGSKYGLAEYQNIKSVTIGNLALQLKVTSPRFEVVGKMVNDLAFL</sequence>
<evidence type="ECO:0000256" key="3">
    <source>
        <dbReference type="ARBA" id="ARBA00023002"/>
    </source>
</evidence>
<accession>A0A167B481</accession>